<dbReference type="InterPro" id="IPR006068">
    <property type="entry name" value="ATPase_P-typ_cation-transptr_C"/>
</dbReference>
<dbReference type="PANTHER" id="PTHR43294">
    <property type="entry name" value="SODIUM/POTASSIUM-TRANSPORTING ATPASE SUBUNIT ALPHA"/>
    <property type="match status" value="1"/>
</dbReference>
<dbReference type="SUPFAM" id="SSF81653">
    <property type="entry name" value="Calcium ATPase, transduction domain A"/>
    <property type="match status" value="1"/>
</dbReference>
<dbReference type="PRINTS" id="PR00121">
    <property type="entry name" value="NAKATPASE"/>
</dbReference>
<dbReference type="Pfam" id="PF00690">
    <property type="entry name" value="Cation_ATPase_N"/>
    <property type="match status" value="1"/>
</dbReference>
<dbReference type="GeneID" id="19113513"/>
<feature type="transmembrane region" description="Helical" evidence="10">
    <location>
        <begin position="1032"/>
        <end position="1056"/>
    </location>
</feature>
<evidence type="ECO:0000256" key="9">
    <source>
        <dbReference type="SAM" id="MobiDB-lite"/>
    </source>
</evidence>
<dbReference type="InterPro" id="IPR023298">
    <property type="entry name" value="ATPase_P-typ_TM_dom_sf"/>
</dbReference>
<feature type="transmembrane region" description="Helical" evidence="10">
    <location>
        <begin position="145"/>
        <end position="168"/>
    </location>
</feature>
<feature type="transmembrane region" description="Helical" evidence="10">
    <location>
        <begin position="970"/>
        <end position="993"/>
    </location>
</feature>
<evidence type="ECO:0000256" key="5">
    <source>
        <dbReference type="ARBA" id="ARBA00022840"/>
    </source>
</evidence>
<keyword evidence="3 10" id="KW-0812">Transmembrane</keyword>
<dbReference type="Gene3D" id="3.40.1110.10">
    <property type="entry name" value="Calcium-transporting ATPase, cytoplasmic domain N"/>
    <property type="match status" value="1"/>
</dbReference>
<feature type="transmembrane region" description="Helical" evidence="10">
    <location>
        <begin position="382"/>
        <end position="409"/>
    </location>
</feature>
<gene>
    <name evidence="12" type="ORF">BAUCODRAFT_38353</name>
</gene>
<keyword evidence="7 10" id="KW-1133">Transmembrane helix</keyword>
<keyword evidence="5" id="KW-0067">ATP-binding</keyword>
<feature type="region of interest" description="Disordered" evidence="9">
    <location>
        <begin position="17"/>
        <end position="88"/>
    </location>
</feature>
<dbReference type="OrthoDB" id="158672at2759"/>
<organism evidence="12 13">
    <name type="scientific">Baudoinia panamericana (strain UAMH 10762)</name>
    <name type="common">Angels' share fungus</name>
    <name type="synonym">Baudoinia compniacensis (strain UAMH 10762)</name>
    <dbReference type="NCBI Taxonomy" id="717646"/>
    <lineage>
        <taxon>Eukaryota</taxon>
        <taxon>Fungi</taxon>
        <taxon>Dikarya</taxon>
        <taxon>Ascomycota</taxon>
        <taxon>Pezizomycotina</taxon>
        <taxon>Dothideomycetes</taxon>
        <taxon>Dothideomycetidae</taxon>
        <taxon>Mycosphaerellales</taxon>
        <taxon>Teratosphaeriaceae</taxon>
        <taxon>Baudoinia</taxon>
    </lineage>
</organism>
<evidence type="ECO:0000256" key="8">
    <source>
        <dbReference type="ARBA" id="ARBA00023136"/>
    </source>
</evidence>
<dbReference type="InterPro" id="IPR004014">
    <property type="entry name" value="ATPase_P-typ_cation-transptr_N"/>
</dbReference>
<keyword evidence="8 10" id="KW-0472">Membrane</keyword>
<keyword evidence="6" id="KW-1278">Translocase</keyword>
<dbReference type="SFLD" id="SFLDF00027">
    <property type="entry name" value="p-type_atpase"/>
    <property type="match status" value="1"/>
</dbReference>
<dbReference type="InterPro" id="IPR059000">
    <property type="entry name" value="ATPase_P-type_domA"/>
</dbReference>
<dbReference type="SFLD" id="SFLDS00003">
    <property type="entry name" value="Haloacid_Dehalogenase"/>
    <property type="match status" value="1"/>
</dbReference>
<dbReference type="GO" id="GO:0005886">
    <property type="term" value="C:plasma membrane"/>
    <property type="evidence" value="ECO:0007669"/>
    <property type="project" value="UniProtKB-SubCell"/>
</dbReference>
<dbReference type="Pfam" id="PF08282">
    <property type="entry name" value="Hydrolase_3"/>
    <property type="match status" value="1"/>
</dbReference>
<evidence type="ECO:0000256" key="4">
    <source>
        <dbReference type="ARBA" id="ARBA00022741"/>
    </source>
</evidence>
<dbReference type="KEGG" id="bcom:BAUCODRAFT_38353"/>
<accession>M2MLQ0</accession>
<dbReference type="InterPro" id="IPR008250">
    <property type="entry name" value="ATPase_P-typ_transduc_dom_A_sf"/>
</dbReference>
<evidence type="ECO:0000256" key="1">
    <source>
        <dbReference type="ARBA" id="ARBA00004651"/>
    </source>
</evidence>
<dbReference type="AlphaFoldDB" id="M2MLQ0"/>
<dbReference type="Pfam" id="PF13246">
    <property type="entry name" value="Cation_ATPase"/>
    <property type="match status" value="1"/>
</dbReference>
<dbReference type="Pfam" id="PF00689">
    <property type="entry name" value="Cation_ATPase_C"/>
    <property type="match status" value="1"/>
</dbReference>
<dbReference type="RefSeq" id="XP_007680386.1">
    <property type="nucleotide sequence ID" value="XM_007682196.1"/>
</dbReference>
<dbReference type="GO" id="GO:1990573">
    <property type="term" value="P:potassium ion import across plasma membrane"/>
    <property type="evidence" value="ECO:0007669"/>
    <property type="project" value="TreeGrafter"/>
</dbReference>
<dbReference type="InterPro" id="IPR050510">
    <property type="entry name" value="Cation_transp_ATPase_P-type"/>
</dbReference>
<dbReference type="Gene3D" id="1.20.1110.10">
    <property type="entry name" value="Calcium-transporting ATPase, transmembrane domain"/>
    <property type="match status" value="1"/>
</dbReference>
<dbReference type="Gene3D" id="2.70.150.10">
    <property type="entry name" value="Calcium-transporting ATPase, cytoplasmic transduction domain A"/>
    <property type="match status" value="1"/>
</dbReference>
<feature type="transmembrane region" description="Helical" evidence="10">
    <location>
        <begin position="1005"/>
        <end position="1026"/>
    </location>
</feature>
<comment type="subcellular location">
    <subcellularLocation>
        <location evidence="1">Cell membrane</location>
        <topology evidence="1">Multi-pass membrane protein</topology>
    </subcellularLocation>
</comment>
<dbReference type="FunFam" id="3.40.50.1000:FF:000001">
    <property type="entry name" value="Phospholipid-transporting ATPase IC"/>
    <property type="match status" value="1"/>
</dbReference>
<protein>
    <recommendedName>
        <fullName evidence="11">Cation-transporting P-type ATPase N-terminal domain-containing protein</fullName>
    </recommendedName>
</protein>
<feature type="transmembrane region" description="Helical" evidence="10">
    <location>
        <begin position="180"/>
        <end position="199"/>
    </location>
</feature>
<dbReference type="GO" id="GO:1902600">
    <property type="term" value="P:proton transmembrane transport"/>
    <property type="evidence" value="ECO:0007669"/>
    <property type="project" value="TreeGrafter"/>
</dbReference>
<keyword evidence="13" id="KW-1185">Reference proteome</keyword>
<dbReference type="Pfam" id="PF00122">
    <property type="entry name" value="E1-E2_ATPase"/>
    <property type="match status" value="1"/>
</dbReference>
<dbReference type="SUPFAM" id="SSF81660">
    <property type="entry name" value="Metal cation-transporting ATPase, ATP-binding domain N"/>
    <property type="match status" value="1"/>
</dbReference>
<dbReference type="PRINTS" id="PR00119">
    <property type="entry name" value="CATATPASE"/>
</dbReference>
<dbReference type="PANTHER" id="PTHR43294:SF21">
    <property type="entry name" value="CATION TRANSPORTING ATPASE"/>
    <property type="match status" value="1"/>
</dbReference>
<dbReference type="SFLD" id="SFLDG00002">
    <property type="entry name" value="C1.7:_P-type_atpase_like"/>
    <property type="match status" value="1"/>
</dbReference>
<dbReference type="InterPro" id="IPR001757">
    <property type="entry name" value="P_typ_ATPase"/>
</dbReference>
<feature type="compositionally biased region" description="Basic and acidic residues" evidence="9">
    <location>
        <begin position="63"/>
        <end position="78"/>
    </location>
</feature>
<dbReference type="NCBIfam" id="TIGR01494">
    <property type="entry name" value="ATPase_P-type"/>
    <property type="match status" value="2"/>
</dbReference>
<dbReference type="GO" id="GO:0005524">
    <property type="term" value="F:ATP binding"/>
    <property type="evidence" value="ECO:0007669"/>
    <property type="project" value="UniProtKB-KW"/>
</dbReference>
<dbReference type="SUPFAM" id="SSF81665">
    <property type="entry name" value="Calcium ATPase, transmembrane domain M"/>
    <property type="match status" value="1"/>
</dbReference>
<dbReference type="Gene3D" id="3.40.50.1000">
    <property type="entry name" value="HAD superfamily/HAD-like"/>
    <property type="match status" value="1"/>
</dbReference>
<evidence type="ECO:0000256" key="2">
    <source>
        <dbReference type="ARBA" id="ARBA00022475"/>
    </source>
</evidence>
<feature type="transmembrane region" description="Helical" evidence="10">
    <location>
        <begin position="339"/>
        <end position="362"/>
    </location>
</feature>
<dbReference type="SMART" id="SM00831">
    <property type="entry name" value="Cation_ATPase_N"/>
    <property type="match status" value="1"/>
</dbReference>
<evidence type="ECO:0000256" key="6">
    <source>
        <dbReference type="ARBA" id="ARBA00022967"/>
    </source>
</evidence>
<sequence length="1077" mass="117615">MATSITYASDTFEERGRVHRTATSLSNRRPRSRDSSISIHRVNSTVDPSLALPPQYRTVSYGVEERQRREQSKREVASSRRKPQSTPAETAYANIDYHKLSVNDLFTRLGSSSKQGLTSSAAGQQVKTVGQNVISAPPSKWAQRVFGYLYGGFGSILFIAAVLVFVAWKPLGQPPATANLALAIVLAFVWVAQALFSFWQDFSSSRVMASITGLLPDQCVVLRDGQEQRVDARDIVPGDVLRITTGSKLPADVRFIQATSDARFDRSILTGEAAPLLASIDTTDDNYLETACIGMAGTHCVSGNAWGLVVDTGDRTVFGCIAKLTNTPKSGLTPLQREILYFVGIIVSLMLVMIVVVIIVWSSWLRTHHPNWINVPTLIVDLVSVAVAFIPEGLPIAVTASLTICANIMKKNRILCKSLKTVETLGAVNVICSDKTGTLTRNQMNVTDCLIGAKAITAADALTAEKQDDCLQELAELGALCNEAEFDASTLKLSINERKINGDATDSAILRFVEGLKDVASLRASNRSLFKVAFNSKHKFAVNVIQADASDEAVLLIKGAPDILLPRCGSYLTSDCNTAELTTDVRRQIERTKDLWSSQGRRVLLLARRKLQSSRLPFDPATQPRECEISIMDLASAQLTLVGVLGIVDPPRPEILGVVETLRGAGIRIFMVTGDFRLTAQAVAAECGIVTQSPAQVVDVRSLTTDDLDQQASLLNGKTVDAGGDAYSAGRSIVMNGSELDDLDDDQWDRLCAFDEVVFARTTPDHKLKIVKELQSRGLTVGMTGDGVNDAPSLKAADIGIAMGSGSDIAIEAADMVLLDSFAAIVEAVRYGRVVYDNLKKTIAYLLPAGSFSEFWPVITNVVFGLPQILSSFNMIIICCFTDCAAATALAYEKPEADVLTRPPRNAKKDRLVDWKLILQAYGFIGVVETVTSFAMSYWYAQRSGLPFSALWFGFGSTPDGMSSDTMVEILSTASSIYFVNLVVMQWFSIFALRTRRLSVLKHSLNWYILPAIIFALLITIFFLYVPTFHDVLGTAVVPVEHWFLPMGFGMALLLMDEGRKAAVRRWPQSFLARIAW</sequence>
<feature type="transmembrane region" description="Helical" evidence="10">
    <location>
        <begin position="913"/>
        <end position="941"/>
    </location>
</feature>
<dbReference type="GO" id="GO:0030007">
    <property type="term" value="P:intracellular potassium ion homeostasis"/>
    <property type="evidence" value="ECO:0007669"/>
    <property type="project" value="TreeGrafter"/>
</dbReference>
<evidence type="ECO:0000256" key="3">
    <source>
        <dbReference type="ARBA" id="ARBA00022692"/>
    </source>
</evidence>
<dbReference type="InterPro" id="IPR023214">
    <property type="entry name" value="HAD_sf"/>
</dbReference>
<evidence type="ECO:0000313" key="13">
    <source>
        <dbReference type="Proteomes" id="UP000011761"/>
    </source>
</evidence>
<evidence type="ECO:0000313" key="12">
    <source>
        <dbReference type="EMBL" id="EMC92318.1"/>
    </source>
</evidence>
<keyword evidence="2" id="KW-1003">Cell membrane</keyword>
<evidence type="ECO:0000256" key="7">
    <source>
        <dbReference type="ARBA" id="ARBA00022989"/>
    </source>
</evidence>
<proteinExistence type="predicted"/>
<name>M2MLQ0_BAUPA</name>
<feature type="transmembrane region" description="Helical" evidence="10">
    <location>
        <begin position="843"/>
        <end position="866"/>
    </location>
</feature>
<dbReference type="EMBL" id="KB445562">
    <property type="protein sequence ID" value="EMC92318.1"/>
    <property type="molecule type" value="Genomic_DNA"/>
</dbReference>
<reference evidence="12 13" key="1">
    <citation type="journal article" date="2012" name="PLoS Pathog.">
        <title>Diverse lifestyles and strategies of plant pathogenesis encoded in the genomes of eighteen Dothideomycetes fungi.</title>
        <authorList>
            <person name="Ohm R.A."/>
            <person name="Feau N."/>
            <person name="Henrissat B."/>
            <person name="Schoch C.L."/>
            <person name="Horwitz B.A."/>
            <person name="Barry K.W."/>
            <person name="Condon B.J."/>
            <person name="Copeland A.C."/>
            <person name="Dhillon B."/>
            <person name="Glaser F."/>
            <person name="Hesse C.N."/>
            <person name="Kosti I."/>
            <person name="LaButti K."/>
            <person name="Lindquist E.A."/>
            <person name="Lucas S."/>
            <person name="Salamov A.A."/>
            <person name="Bradshaw R.E."/>
            <person name="Ciuffetti L."/>
            <person name="Hamelin R.C."/>
            <person name="Kema G.H.J."/>
            <person name="Lawrence C."/>
            <person name="Scott J.A."/>
            <person name="Spatafora J.W."/>
            <person name="Turgeon B.G."/>
            <person name="de Wit P.J.G.M."/>
            <person name="Zhong S."/>
            <person name="Goodwin S.B."/>
            <person name="Grigoriev I.V."/>
        </authorList>
    </citation>
    <scope>NUCLEOTIDE SEQUENCE [LARGE SCALE GENOMIC DNA]</scope>
    <source>
        <strain evidence="12 13">UAMH 10762</strain>
    </source>
</reference>
<dbReference type="GO" id="GO:0036376">
    <property type="term" value="P:sodium ion export across plasma membrane"/>
    <property type="evidence" value="ECO:0007669"/>
    <property type="project" value="TreeGrafter"/>
</dbReference>
<dbReference type="PROSITE" id="PS00154">
    <property type="entry name" value="ATPASE_E1_E2"/>
    <property type="match status" value="1"/>
</dbReference>
<feature type="transmembrane region" description="Helical" evidence="10">
    <location>
        <begin position="872"/>
        <end position="892"/>
    </location>
</feature>
<dbReference type="InterPro" id="IPR018303">
    <property type="entry name" value="ATPase_P-typ_P_site"/>
</dbReference>
<dbReference type="GO" id="GO:0006883">
    <property type="term" value="P:intracellular sodium ion homeostasis"/>
    <property type="evidence" value="ECO:0007669"/>
    <property type="project" value="TreeGrafter"/>
</dbReference>
<feature type="domain" description="Cation-transporting P-type ATPase N-terminal" evidence="11">
    <location>
        <begin position="96"/>
        <end position="169"/>
    </location>
</feature>
<evidence type="ECO:0000256" key="10">
    <source>
        <dbReference type="SAM" id="Phobius"/>
    </source>
</evidence>
<dbReference type="InterPro" id="IPR023299">
    <property type="entry name" value="ATPase_P-typ_cyto_dom_N"/>
</dbReference>
<dbReference type="InterPro" id="IPR036412">
    <property type="entry name" value="HAD-like_sf"/>
</dbReference>
<dbReference type="GO" id="GO:0005391">
    <property type="term" value="F:P-type sodium:potassium-exchanging transporter activity"/>
    <property type="evidence" value="ECO:0007669"/>
    <property type="project" value="TreeGrafter"/>
</dbReference>
<dbReference type="GO" id="GO:0016887">
    <property type="term" value="F:ATP hydrolysis activity"/>
    <property type="evidence" value="ECO:0007669"/>
    <property type="project" value="InterPro"/>
</dbReference>
<dbReference type="SUPFAM" id="SSF56784">
    <property type="entry name" value="HAD-like"/>
    <property type="match status" value="1"/>
</dbReference>
<evidence type="ECO:0000259" key="11">
    <source>
        <dbReference type="SMART" id="SM00831"/>
    </source>
</evidence>
<dbReference type="eggNOG" id="KOG0203">
    <property type="taxonomic scope" value="Eukaryota"/>
</dbReference>
<dbReference type="HOGENOM" id="CLU_002360_4_1_1"/>
<dbReference type="OMA" id="QQPPIFN"/>
<keyword evidence="4" id="KW-0547">Nucleotide-binding</keyword>
<dbReference type="InterPro" id="IPR044492">
    <property type="entry name" value="P_typ_ATPase_HD_dom"/>
</dbReference>
<dbReference type="Proteomes" id="UP000011761">
    <property type="component" value="Unassembled WGS sequence"/>
</dbReference>